<proteinExistence type="predicted"/>
<dbReference type="EMBL" id="AMQN01003007">
    <property type="status" value="NOT_ANNOTATED_CDS"/>
    <property type="molecule type" value="Genomic_DNA"/>
</dbReference>
<dbReference type="PROSITE" id="PS51233">
    <property type="entry name" value="VWFD"/>
    <property type="match status" value="1"/>
</dbReference>
<dbReference type="InterPro" id="IPR001846">
    <property type="entry name" value="VWF_type-D"/>
</dbReference>
<organism evidence="2">
    <name type="scientific">Capitella teleta</name>
    <name type="common">Polychaete worm</name>
    <dbReference type="NCBI Taxonomy" id="283909"/>
    <lineage>
        <taxon>Eukaryota</taxon>
        <taxon>Metazoa</taxon>
        <taxon>Spiralia</taxon>
        <taxon>Lophotrochozoa</taxon>
        <taxon>Annelida</taxon>
        <taxon>Polychaeta</taxon>
        <taxon>Sedentaria</taxon>
        <taxon>Scolecida</taxon>
        <taxon>Capitellidae</taxon>
        <taxon>Capitella</taxon>
    </lineage>
</organism>
<dbReference type="HOGENOM" id="CLU_057925_0_0_1"/>
<reference evidence="3" key="3">
    <citation type="submission" date="2015-06" db="UniProtKB">
        <authorList>
            <consortium name="EnsemblMetazoa"/>
        </authorList>
    </citation>
    <scope>IDENTIFICATION</scope>
</reference>
<feature type="domain" description="VWFD" evidence="1">
    <location>
        <begin position="119"/>
        <end position="319"/>
    </location>
</feature>
<dbReference type="Pfam" id="PF00094">
    <property type="entry name" value="VWD"/>
    <property type="match status" value="1"/>
</dbReference>
<dbReference type="InterPro" id="IPR052749">
    <property type="entry name" value="Alpha-tectorin"/>
</dbReference>
<dbReference type="PANTHER" id="PTHR46160:SF9">
    <property type="entry name" value="PROTEIN PRY2-RELATED"/>
    <property type="match status" value="1"/>
</dbReference>
<reference evidence="4" key="1">
    <citation type="submission" date="2012-12" db="EMBL/GenBank/DDBJ databases">
        <authorList>
            <person name="Hellsten U."/>
            <person name="Grimwood J."/>
            <person name="Chapman J.A."/>
            <person name="Shapiro H."/>
            <person name="Aerts A."/>
            <person name="Otillar R.P."/>
            <person name="Terry A.Y."/>
            <person name="Boore J.L."/>
            <person name="Simakov O."/>
            <person name="Marletaz F."/>
            <person name="Cho S.-J."/>
            <person name="Edsinger-Gonzales E."/>
            <person name="Havlak P."/>
            <person name="Kuo D.-H."/>
            <person name="Larsson T."/>
            <person name="Lv J."/>
            <person name="Arendt D."/>
            <person name="Savage R."/>
            <person name="Osoegawa K."/>
            <person name="de Jong P."/>
            <person name="Lindberg D.R."/>
            <person name="Seaver E.C."/>
            <person name="Weisblat D.A."/>
            <person name="Putnam N.H."/>
            <person name="Grigoriev I.V."/>
            <person name="Rokhsar D.S."/>
        </authorList>
    </citation>
    <scope>NUCLEOTIDE SEQUENCE</scope>
    <source>
        <strain evidence="4">I ESC-2004</strain>
    </source>
</reference>
<name>R7TB65_CAPTE</name>
<dbReference type="STRING" id="283909.R7TB65"/>
<dbReference type="AlphaFoldDB" id="R7TB65"/>
<keyword evidence="4" id="KW-1185">Reference proteome</keyword>
<dbReference type="EnsemblMetazoa" id="CapteT196967">
    <property type="protein sequence ID" value="CapteP196967"/>
    <property type="gene ID" value="CapteG196967"/>
</dbReference>
<evidence type="ECO:0000313" key="3">
    <source>
        <dbReference type="EnsemblMetazoa" id="CapteP196967"/>
    </source>
</evidence>
<evidence type="ECO:0000259" key="1">
    <source>
        <dbReference type="PROSITE" id="PS51233"/>
    </source>
</evidence>
<accession>R7TB65</accession>
<evidence type="ECO:0000313" key="4">
    <source>
        <dbReference type="Proteomes" id="UP000014760"/>
    </source>
</evidence>
<reference evidence="2 4" key="2">
    <citation type="journal article" date="2013" name="Nature">
        <title>Insights into bilaterian evolution from three spiralian genomes.</title>
        <authorList>
            <person name="Simakov O."/>
            <person name="Marletaz F."/>
            <person name="Cho S.J."/>
            <person name="Edsinger-Gonzales E."/>
            <person name="Havlak P."/>
            <person name="Hellsten U."/>
            <person name="Kuo D.H."/>
            <person name="Larsson T."/>
            <person name="Lv J."/>
            <person name="Arendt D."/>
            <person name="Savage R."/>
            <person name="Osoegawa K."/>
            <person name="de Jong P."/>
            <person name="Grimwood J."/>
            <person name="Chapman J.A."/>
            <person name="Shapiro H."/>
            <person name="Aerts A."/>
            <person name="Otillar R.P."/>
            <person name="Terry A.Y."/>
            <person name="Boore J.L."/>
            <person name="Grigoriev I.V."/>
            <person name="Lindberg D.R."/>
            <person name="Seaver E.C."/>
            <person name="Weisblat D.A."/>
            <person name="Putnam N.H."/>
            <person name="Rokhsar D.S."/>
        </authorList>
    </citation>
    <scope>NUCLEOTIDE SEQUENCE</scope>
    <source>
        <strain evidence="2 4">I ESC-2004</strain>
    </source>
</reference>
<sequence length="324" mass="36434">MTGQQKHQATLQERQHRHPKPFAERVTLPCVLLATGPKTTKIAYSIENRLGSNVRTTRAYLNENGQLRISSKCGKLAKCHDFNPGCRPEKEPSKTCSNCKFENWSNYSTCNFDRIENTSICRLAGDPHVKQFNALTNEPLLNLNGRCKYSVVTTYCEPGQGLGWFELHASFMSNNEGKSAYIQKLSITYHEAMYMLEGSVIDLFGSGPITLPFKLGGMEINKRGDYYFFLMGENITVVWDGHHMVNVRVPKSIAVCGLCGQHTKDFQGADLRVGPSYKAHYCKNMNVTSDTTPFNGMARDMKEYMNSWYIGQNGQPACAKECGF</sequence>
<dbReference type="Proteomes" id="UP000014760">
    <property type="component" value="Unassembled WGS sequence"/>
</dbReference>
<gene>
    <name evidence="2" type="ORF">CAPTEDRAFT_196967</name>
</gene>
<dbReference type="PANTHER" id="PTHR46160">
    <property type="entry name" value="ALPHA-TECTORIN-RELATED"/>
    <property type="match status" value="1"/>
</dbReference>
<dbReference type="EMBL" id="KB310691">
    <property type="protein sequence ID" value="ELT90978.1"/>
    <property type="molecule type" value="Genomic_DNA"/>
</dbReference>
<protein>
    <recommendedName>
        <fullName evidence="1">VWFD domain-containing protein</fullName>
    </recommendedName>
</protein>
<evidence type="ECO:0000313" key="2">
    <source>
        <dbReference type="EMBL" id="ELT90978.1"/>
    </source>
</evidence>